<dbReference type="InterPro" id="IPR013785">
    <property type="entry name" value="Aldolase_TIM"/>
</dbReference>
<sequence length="342" mass="36618">MAQSGDERDVAARIEGIVARSLADSHPTREEILLLLGLDAEGEAARLVRRRARVLAMEVTAGTGRVWSAVGLDSRPCPMNCAFCSFGEQWGLVREECTWTDEEVVRTARLTVGGGASWLALRTTEFYSLDRLCALAARVRTDVAGDYALVVNTGELDVQAARRLLSAGVTGVYHSLRLGEGTSTRFDPEVRLATMASVREAGLELYTMVEPLGSEHTNEEIADRLLVAHACRAQLSGVMARINVPGTPLGGTEPVSEARLCLVTAVSRICAGRRVRDICAVPPTRAALESGANTVTIEIGAIPRSEITSYRTAWNDFGLTQAGALLREAGYSCAVPEDGTTA</sequence>
<keyword evidence="5" id="KW-0411">Iron-sulfur</keyword>
<name>A0A9D1PWI0_9BACT</name>
<dbReference type="GO" id="GO:0046872">
    <property type="term" value="F:metal ion binding"/>
    <property type="evidence" value="ECO:0007669"/>
    <property type="project" value="UniProtKB-KW"/>
</dbReference>
<dbReference type="GO" id="GO:0003824">
    <property type="term" value="F:catalytic activity"/>
    <property type="evidence" value="ECO:0007669"/>
    <property type="project" value="InterPro"/>
</dbReference>
<reference evidence="7" key="2">
    <citation type="submission" date="2021-04" db="EMBL/GenBank/DDBJ databases">
        <authorList>
            <person name="Gilroy R."/>
        </authorList>
    </citation>
    <scope>NUCLEOTIDE SEQUENCE</scope>
    <source>
        <strain evidence="7">ChiHecec2B26-446</strain>
    </source>
</reference>
<evidence type="ECO:0000259" key="6">
    <source>
        <dbReference type="PROSITE" id="PS51918"/>
    </source>
</evidence>
<evidence type="ECO:0000256" key="5">
    <source>
        <dbReference type="ARBA" id="ARBA00023014"/>
    </source>
</evidence>
<accession>A0A9D1PWI0</accession>
<proteinExistence type="predicted"/>
<dbReference type="Proteomes" id="UP000886752">
    <property type="component" value="Unassembled WGS sequence"/>
</dbReference>
<evidence type="ECO:0000313" key="8">
    <source>
        <dbReference type="Proteomes" id="UP000886752"/>
    </source>
</evidence>
<gene>
    <name evidence="7" type="ORF">H9894_01375</name>
</gene>
<comment type="cofactor">
    <cofactor evidence="1">
        <name>[4Fe-4S] cluster</name>
        <dbReference type="ChEBI" id="CHEBI:49883"/>
    </cofactor>
</comment>
<feature type="domain" description="Radical SAM core" evidence="6">
    <location>
        <begin position="62"/>
        <end position="273"/>
    </location>
</feature>
<organism evidence="7 8">
    <name type="scientific">Candidatus Desulfovibrio intestinipullorum</name>
    <dbReference type="NCBI Taxonomy" id="2838536"/>
    <lineage>
        <taxon>Bacteria</taxon>
        <taxon>Pseudomonadati</taxon>
        <taxon>Thermodesulfobacteriota</taxon>
        <taxon>Desulfovibrionia</taxon>
        <taxon>Desulfovibrionales</taxon>
        <taxon>Desulfovibrionaceae</taxon>
        <taxon>Desulfovibrio</taxon>
    </lineage>
</organism>
<dbReference type="SUPFAM" id="SSF102114">
    <property type="entry name" value="Radical SAM enzymes"/>
    <property type="match status" value="1"/>
</dbReference>
<evidence type="ECO:0000256" key="1">
    <source>
        <dbReference type="ARBA" id="ARBA00001966"/>
    </source>
</evidence>
<dbReference type="GO" id="GO:0051536">
    <property type="term" value="F:iron-sulfur cluster binding"/>
    <property type="evidence" value="ECO:0007669"/>
    <property type="project" value="UniProtKB-KW"/>
</dbReference>
<keyword evidence="4" id="KW-0408">Iron</keyword>
<dbReference type="Gene3D" id="3.20.20.70">
    <property type="entry name" value="Aldolase class I"/>
    <property type="match status" value="1"/>
</dbReference>
<evidence type="ECO:0000313" key="7">
    <source>
        <dbReference type="EMBL" id="HIV99832.1"/>
    </source>
</evidence>
<keyword evidence="2" id="KW-0949">S-adenosyl-L-methionine</keyword>
<dbReference type="EMBL" id="DXHV01000016">
    <property type="protein sequence ID" value="HIV99832.1"/>
    <property type="molecule type" value="Genomic_DNA"/>
</dbReference>
<protein>
    <recommendedName>
        <fullName evidence="6">Radical SAM core domain-containing protein</fullName>
    </recommendedName>
</protein>
<evidence type="ECO:0000256" key="2">
    <source>
        <dbReference type="ARBA" id="ARBA00022691"/>
    </source>
</evidence>
<evidence type="ECO:0000256" key="3">
    <source>
        <dbReference type="ARBA" id="ARBA00022723"/>
    </source>
</evidence>
<dbReference type="InterPro" id="IPR007197">
    <property type="entry name" value="rSAM"/>
</dbReference>
<dbReference type="InterPro" id="IPR058240">
    <property type="entry name" value="rSAM_sf"/>
</dbReference>
<reference evidence="7" key="1">
    <citation type="journal article" date="2021" name="PeerJ">
        <title>Extensive microbial diversity within the chicken gut microbiome revealed by metagenomics and culture.</title>
        <authorList>
            <person name="Gilroy R."/>
            <person name="Ravi A."/>
            <person name="Getino M."/>
            <person name="Pursley I."/>
            <person name="Horton D.L."/>
            <person name="Alikhan N.F."/>
            <person name="Baker D."/>
            <person name="Gharbi K."/>
            <person name="Hall N."/>
            <person name="Watson M."/>
            <person name="Adriaenssens E.M."/>
            <person name="Foster-Nyarko E."/>
            <person name="Jarju S."/>
            <person name="Secka A."/>
            <person name="Antonio M."/>
            <person name="Oren A."/>
            <person name="Chaudhuri R.R."/>
            <person name="La Ragione R."/>
            <person name="Hildebrand F."/>
            <person name="Pallen M.J."/>
        </authorList>
    </citation>
    <scope>NUCLEOTIDE SEQUENCE</scope>
    <source>
        <strain evidence="7">ChiHecec2B26-446</strain>
    </source>
</reference>
<keyword evidence="3" id="KW-0479">Metal-binding</keyword>
<comment type="caution">
    <text evidence="7">The sequence shown here is derived from an EMBL/GenBank/DDBJ whole genome shotgun (WGS) entry which is preliminary data.</text>
</comment>
<dbReference type="AlphaFoldDB" id="A0A9D1PWI0"/>
<dbReference type="PROSITE" id="PS51918">
    <property type="entry name" value="RADICAL_SAM"/>
    <property type="match status" value="1"/>
</dbReference>
<evidence type="ECO:0000256" key="4">
    <source>
        <dbReference type="ARBA" id="ARBA00023004"/>
    </source>
</evidence>